<feature type="transmembrane region" description="Helical" evidence="7">
    <location>
        <begin position="75"/>
        <end position="93"/>
    </location>
</feature>
<dbReference type="PANTHER" id="PTHR43266">
    <property type="entry name" value="MACROLIDE-EFFLUX PROTEIN"/>
    <property type="match status" value="1"/>
</dbReference>
<feature type="transmembrane region" description="Helical" evidence="7">
    <location>
        <begin position="191"/>
        <end position="213"/>
    </location>
</feature>
<accession>A0A7W5FPE0</accession>
<sequence>MGDYCVLPALLILSTYYQDYWVTSGVIIVRSLPMILQPFLGVFVDRVSRVKIMLWTDIVRGIIFLSVTLLPEGEYPAVFLLLLLLSYGSGIFFNPARLAVMSSLGEDIKQVNTLFAKATTLCVIAGALIGAGFLAFGSVKAAVAFNAVTYFVSAIFIGRMNIASEVSLKQNRMPIIASFKVGLQEIGRNSFVLNGVLTMMVMSVLCGVVYSYFPVVSQSMGDGEIGNFILTVTIGLGGFLGAQLVTRWGFNSDKGLLYFVLLSVASLAVFMYAGSFTVAFLAAVLLFVALEYGEVLAKVKVQEHAPNDMQGRIFAVSEAMIGLSISLGSVLMNLAGTHLIVALLAAGMALLFVHTKIVNKLVVSAPNEQSSKMV</sequence>
<keyword evidence="6 7" id="KW-0472">Membrane</keyword>
<feature type="transmembrane region" description="Helical" evidence="7">
    <location>
        <begin position="225"/>
        <end position="245"/>
    </location>
</feature>
<dbReference type="CDD" id="cd06173">
    <property type="entry name" value="MFS_MefA_like"/>
    <property type="match status" value="1"/>
</dbReference>
<feature type="transmembrane region" description="Helical" evidence="7">
    <location>
        <begin position="20"/>
        <end position="40"/>
    </location>
</feature>
<dbReference type="Gene3D" id="1.20.1250.20">
    <property type="entry name" value="MFS general substrate transporter like domains"/>
    <property type="match status" value="1"/>
</dbReference>
<evidence type="ECO:0000256" key="7">
    <source>
        <dbReference type="SAM" id="Phobius"/>
    </source>
</evidence>
<proteinExistence type="predicted"/>
<dbReference type="InterPro" id="IPR022324">
    <property type="entry name" value="Bacilysin_exporter_BacE_put"/>
</dbReference>
<dbReference type="Pfam" id="PF07690">
    <property type="entry name" value="MFS_1"/>
    <property type="match status" value="1"/>
</dbReference>
<keyword evidence="2" id="KW-0813">Transport</keyword>
<dbReference type="GO" id="GO:0022857">
    <property type="term" value="F:transmembrane transporter activity"/>
    <property type="evidence" value="ECO:0007669"/>
    <property type="project" value="InterPro"/>
</dbReference>
<dbReference type="PRINTS" id="PR01988">
    <property type="entry name" value="EXPORTERBACE"/>
</dbReference>
<keyword evidence="9" id="KW-1185">Reference proteome</keyword>
<feature type="transmembrane region" description="Helical" evidence="7">
    <location>
        <begin position="330"/>
        <end position="353"/>
    </location>
</feature>
<dbReference type="AlphaFoldDB" id="A0A7W5FPE0"/>
<keyword evidence="4 7" id="KW-0812">Transmembrane</keyword>
<feature type="transmembrane region" description="Helical" evidence="7">
    <location>
        <begin position="142"/>
        <end position="162"/>
    </location>
</feature>
<gene>
    <name evidence="8" type="ORF">FHS18_004341</name>
</gene>
<evidence type="ECO:0000256" key="5">
    <source>
        <dbReference type="ARBA" id="ARBA00022989"/>
    </source>
</evidence>
<keyword evidence="5 7" id="KW-1133">Transmembrane helix</keyword>
<keyword evidence="3" id="KW-1003">Cell membrane</keyword>
<feature type="transmembrane region" description="Helical" evidence="7">
    <location>
        <begin position="114"/>
        <end position="136"/>
    </location>
</feature>
<name>A0A7W5FPE0_9BACL</name>
<evidence type="ECO:0000256" key="1">
    <source>
        <dbReference type="ARBA" id="ARBA00004651"/>
    </source>
</evidence>
<evidence type="ECO:0000256" key="6">
    <source>
        <dbReference type="ARBA" id="ARBA00023136"/>
    </source>
</evidence>
<reference evidence="8 9" key="1">
    <citation type="submission" date="2020-08" db="EMBL/GenBank/DDBJ databases">
        <title>Genomic Encyclopedia of Type Strains, Phase III (KMG-III): the genomes of soil and plant-associated and newly described type strains.</title>
        <authorList>
            <person name="Whitman W."/>
        </authorList>
    </citation>
    <scope>NUCLEOTIDE SEQUENCE [LARGE SCALE GENOMIC DNA]</scope>
    <source>
        <strain evidence="8 9">CECT 5862</strain>
    </source>
</reference>
<feature type="transmembrane region" description="Helical" evidence="7">
    <location>
        <begin position="257"/>
        <end position="290"/>
    </location>
</feature>
<evidence type="ECO:0000256" key="2">
    <source>
        <dbReference type="ARBA" id="ARBA00022448"/>
    </source>
</evidence>
<dbReference type="Proteomes" id="UP000570361">
    <property type="component" value="Unassembled WGS sequence"/>
</dbReference>
<evidence type="ECO:0000313" key="8">
    <source>
        <dbReference type="EMBL" id="MBB3112255.1"/>
    </source>
</evidence>
<feature type="transmembrane region" description="Helical" evidence="7">
    <location>
        <begin position="52"/>
        <end position="69"/>
    </location>
</feature>
<protein>
    <submittedName>
        <fullName evidence="8">DHA3 family bacilysin exporter BacE-like MFS transporter</fullName>
    </submittedName>
</protein>
<evidence type="ECO:0000313" key="9">
    <source>
        <dbReference type="Proteomes" id="UP000570361"/>
    </source>
</evidence>
<dbReference type="GO" id="GO:0005886">
    <property type="term" value="C:plasma membrane"/>
    <property type="evidence" value="ECO:0007669"/>
    <property type="project" value="UniProtKB-SubCell"/>
</dbReference>
<comment type="subcellular location">
    <subcellularLocation>
        <location evidence="1">Cell membrane</location>
        <topology evidence="1">Multi-pass membrane protein</topology>
    </subcellularLocation>
</comment>
<dbReference type="PANTHER" id="PTHR43266:SF10">
    <property type="entry name" value="BACILYSIN EXPORTER BACE-RELATED"/>
    <property type="match status" value="1"/>
</dbReference>
<dbReference type="InterPro" id="IPR011701">
    <property type="entry name" value="MFS"/>
</dbReference>
<organism evidence="8 9">
    <name type="scientific">Paenibacillus phyllosphaerae</name>
    <dbReference type="NCBI Taxonomy" id="274593"/>
    <lineage>
        <taxon>Bacteria</taxon>
        <taxon>Bacillati</taxon>
        <taxon>Bacillota</taxon>
        <taxon>Bacilli</taxon>
        <taxon>Bacillales</taxon>
        <taxon>Paenibacillaceae</taxon>
        <taxon>Paenibacillus</taxon>
    </lineage>
</organism>
<evidence type="ECO:0000256" key="3">
    <source>
        <dbReference type="ARBA" id="ARBA00022475"/>
    </source>
</evidence>
<dbReference type="InterPro" id="IPR036259">
    <property type="entry name" value="MFS_trans_sf"/>
</dbReference>
<dbReference type="SUPFAM" id="SSF103473">
    <property type="entry name" value="MFS general substrate transporter"/>
    <property type="match status" value="1"/>
</dbReference>
<evidence type="ECO:0000256" key="4">
    <source>
        <dbReference type="ARBA" id="ARBA00022692"/>
    </source>
</evidence>
<comment type="caution">
    <text evidence="8">The sequence shown here is derived from an EMBL/GenBank/DDBJ whole genome shotgun (WGS) entry which is preliminary data.</text>
</comment>
<dbReference type="EMBL" id="JACHXK010000011">
    <property type="protein sequence ID" value="MBB3112255.1"/>
    <property type="molecule type" value="Genomic_DNA"/>
</dbReference>